<name>A0A1I2NEE6_9CLOT</name>
<dbReference type="Proteomes" id="UP000246114">
    <property type="component" value="Unassembled WGS sequence"/>
</dbReference>
<evidence type="ECO:0000313" key="11">
    <source>
        <dbReference type="Proteomes" id="UP000246114"/>
    </source>
</evidence>
<dbReference type="RefSeq" id="WP_027638516.1">
    <property type="nucleotide sequence ID" value="NZ_BAAACD010000044.1"/>
</dbReference>
<dbReference type="InterPro" id="IPR015265">
    <property type="entry name" value="PuR_N"/>
</dbReference>
<reference evidence="8 11" key="2">
    <citation type="submission" date="2018-03" db="EMBL/GenBank/DDBJ databases">
        <title>The uncultured portion of the human microbiome is neutrally assembled.</title>
        <authorList>
            <person name="Jeraldo P."/>
            <person name="Boardman L."/>
            <person name="White B.A."/>
            <person name="Nelson H."/>
            <person name="Goldenfeld N."/>
            <person name="Chia N."/>
        </authorList>
    </citation>
    <scope>NUCLEOTIDE SEQUENCE [LARGE SCALE GENOMIC DNA]</scope>
    <source>
        <strain evidence="8">CIM:MAG 903</strain>
    </source>
</reference>
<dbReference type="STRING" id="1529.SAMN04487885_1218"/>
<dbReference type="SUPFAM" id="SSF53271">
    <property type="entry name" value="PRTase-like"/>
    <property type="match status" value="1"/>
</dbReference>
<dbReference type="Pfam" id="PF00156">
    <property type="entry name" value="Pribosyltran"/>
    <property type="match status" value="1"/>
</dbReference>
<dbReference type="GeneID" id="90546283"/>
<dbReference type="GO" id="GO:0003677">
    <property type="term" value="F:DNA binding"/>
    <property type="evidence" value="ECO:0007669"/>
    <property type="project" value="UniProtKB-KW"/>
</dbReference>
<dbReference type="SUPFAM" id="SSF46785">
    <property type="entry name" value="Winged helix' DNA-binding domain"/>
    <property type="match status" value="1"/>
</dbReference>
<keyword evidence="3" id="KW-0238">DNA-binding</keyword>
<dbReference type="Gene3D" id="1.10.10.10">
    <property type="entry name" value="Winged helix-like DNA-binding domain superfamily/Winged helix DNA-binding domain"/>
    <property type="match status" value="1"/>
</dbReference>
<evidence type="ECO:0000259" key="7">
    <source>
        <dbReference type="Pfam" id="PF09182"/>
    </source>
</evidence>
<dbReference type="EMBL" id="FOOE01000021">
    <property type="protein sequence ID" value="SFG02244.1"/>
    <property type="molecule type" value="Genomic_DNA"/>
</dbReference>
<dbReference type="eggNOG" id="COG0503">
    <property type="taxonomic scope" value="Bacteria"/>
</dbReference>
<dbReference type="InterPro" id="IPR036388">
    <property type="entry name" value="WH-like_DNA-bd_sf"/>
</dbReference>
<dbReference type="EMBL" id="QAMZ01000025">
    <property type="protein sequence ID" value="PWL54274.1"/>
    <property type="molecule type" value="Genomic_DNA"/>
</dbReference>
<organism evidence="9 10">
    <name type="scientific">Clostridium cadaveris</name>
    <dbReference type="NCBI Taxonomy" id="1529"/>
    <lineage>
        <taxon>Bacteria</taxon>
        <taxon>Bacillati</taxon>
        <taxon>Bacillota</taxon>
        <taxon>Clostridia</taxon>
        <taxon>Eubacteriales</taxon>
        <taxon>Clostridiaceae</taxon>
        <taxon>Clostridium</taxon>
    </lineage>
</organism>
<dbReference type="GO" id="GO:0045982">
    <property type="term" value="P:negative regulation of purine nucleobase metabolic process"/>
    <property type="evidence" value="ECO:0007669"/>
    <property type="project" value="InterPro"/>
</dbReference>
<protein>
    <submittedName>
        <fullName evidence="8">Pur operon repressor</fullName>
    </submittedName>
    <submittedName>
        <fullName evidence="9">Purine operon repressor, PurR</fullName>
    </submittedName>
</protein>
<gene>
    <name evidence="8" type="ORF">DBY38_05150</name>
    <name evidence="9" type="ORF">SAMN04487885_1218</name>
</gene>
<dbReference type="InterPro" id="IPR050118">
    <property type="entry name" value="Pur/Pyrimidine_PRTase"/>
</dbReference>
<keyword evidence="10" id="KW-1185">Reference proteome</keyword>
<comment type="subunit">
    <text evidence="1">Homodimer.</text>
</comment>
<feature type="domain" description="Phosphoribosyltransferase" evidence="6">
    <location>
        <begin position="125"/>
        <end position="253"/>
    </location>
</feature>
<dbReference type="Gene3D" id="3.40.50.2020">
    <property type="match status" value="1"/>
</dbReference>
<accession>A0A1I2NEE6</accession>
<evidence type="ECO:0000256" key="4">
    <source>
        <dbReference type="ARBA" id="ARBA00023163"/>
    </source>
</evidence>
<keyword evidence="4" id="KW-0804">Transcription</keyword>
<dbReference type="OrthoDB" id="4213751at2"/>
<evidence type="ECO:0000313" key="9">
    <source>
        <dbReference type="EMBL" id="SFG02244.1"/>
    </source>
</evidence>
<evidence type="ECO:0000256" key="3">
    <source>
        <dbReference type="ARBA" id="ARBA00023125"/>
    </source>
</evidence>
<evidence type="ECO:0000313" key="8">
    <source>
        <dbReference type="EMBL" id="PWL54274.1"/>
    </source>
</evidence>
<dbReference type="InterPro" id="IPR010078">
    <property type="entry name" value="PurR_Bsub"/>
</dbReference>
<dbReference type="PANTHER" id="PTHR43864:SF2">
    <property type="entry name" value="PUR OPERON REPRESSOR"/>
    <property type="match status" value="1"/>
</dbReference>
<dbReference type="PANTHER" id="PTHR43864">
    <property type="entry name" value="HYPOXANTHINE/GUANINE PHOSPHORIBOSYLTRANSFERASE"/>
    <property type="match status" value="1"/>
</dbReference>
<keyword evidence="2" id="KW-0805">Transcription regulation</keyword>
<dbReference type="NCBIfam" id="TIGR01743">
    <property type="entry name" value="purR_Bsub"/>
    <property type="match status" value="1"/>
</dbReference>
<proteinExistence type="inferred from homology"/>
<dbReference type="InterPro" id="IPR029057">
    <property type="entry name" value="PRTase-like"/>
</dbReference>
<comment type="similarity">
    <text evidence="5">Belongs to the purine/pyrimidine phosphoribosyltransferase family. PurR subfamily.</text>
</comment>
<evidence type="ECO:0000256" key="2">
    <source>
        <dbReference type="ARBA" id="ARBA00023015"/>
    </source>
</evidence>
<dbReference type="Pfam" id="PF09182">
    <property type="entry name" value="PuR_N"/>
    <property type="match status" value="1"/>
</dbReference>
<sequence length="272" mass="29922">MDKFSRNGRVVAITKILSENPSKIVSLNSFSGKLNAAKSTISEDMVIVRDTLERLSLGKVKTISGAAGGIKFIGDISNENKVTFANKLCEALEDKDRIVAGTFIYMTDIMYNPEVISKAGLILSTFFQEKDIDYVVTVETKGIPLAYEVARNLGVQLVIVRRDNKVTEGPTVTINYASGSTGMIQNMSLSKKSLHKGSKCIYIDDFMKSGGTALGIKELLKEFDSELLGMAVLIDNIETNNKLVDDYVSIIEFKGLDKDKKAILRPSILFQE</sequence>
<evidence type="ECO:0000313" key="10">
    <source>
        <dbReference type="Proteomes" id="UP000182135"/>
    </source>
</evidence>
<dbReference type="CDD" id="cd06223">
    <property type="entry name" value="PRTases_typeI"/>
    <property type="match status" value="1"/>
</dbReference>
<dbReference type="GO" id="GO:0045892">
    <property type="term" value="P:negative regulation of DNA-templated transcription"/>
    <property type="evidence" value="ECO:0007669"/>
    <property type="project" value="InterPro"/>
</dbReference>
<evidence type="ECO:0000256" key="1">
    <source>
        <dbReference type="ARBA" id="ARBA00011738"/>
    </source>
</evidence>
<dbReference type="InterPro" id="IPR036390">
    <property type="entry name" value="WH_DNA-bd_sf"/>
</dbReference>
<feature type="domain" description="Bacterial purine repressor N-terminal" evidence="7">
    <location>
        <begin position="6"/>
        <end position="73"/>
    </location>
</feature>
<evidence type="ECO:0000256" key="5">
    <source>
        <dbReference type="ARBA" id="ARBA00049656"/>
    </source>
</evidence>
<dbReference type="Proteomes" id="UP000182135">
    <property type="component" value="Unassembled WGS sequence"/>
</dbReference>
<dbReference type="AlphaFoldDB" id="A0A1I2NEE6"/>
<dbReference type="InterPro" id="IPR000836">
    <property type="entry name" value="PRTase_dom"/>
</dbReference>
<evidence type="ECO:0000259" key="6">
    <source>
        <dbReference type="Pfam" id="PF00156"/>
    </source>
</evidence>
<reference evidence="9 10" key="1">
    <citation type="submission" date="2016-10" db="EMBL/GenBank/DDBJ databases">
        <authorList>
            <person name="de Groot N.N."/>
        </authorList>
    </citation>
    <scope>NUCLEOTIDE SEQUENCE [LARGE SCALE GENOMIC DNA]</scope>
    <source>
        <strain evidence="9 10">NLAE-zl-G419</strain>
    </source>
</reference>